<name>A0A8H6I010_9AGAR</name>
<feature type="chain" id="PRO_5034487332" description="Secreted protein" evidence="1">
    <location>
        <begin position="20"/>
        <end position="109"/>
    </location>
</feature>
<evidence type="ECO:0000313" key="3">
    <source>
        <dbReference type="Proteomes" id="UP000521943"/>
    </source>
</evidence>
<dbReference type="Proteomes" id="UP000521943">
    <property type="component" value="Unassembled WGS sequence"/>
</dbReference>
<keyword evidence="3" id="KW-1185">Reference proteome</keyword>
<evidence type="ECO:0000256" key="1">
    <source>
        <dbReference type="SAM" id="SignalP"/>
    </source>
</evidence>
<organism evidence="2 3">
    <name type="scientific">Ephemerocybe angulata</name>
    <dbReference type="NCBI Taxonomy" id="980116"/>
    <lineage>
        <taxon>Eukaryota</taxon>
        <taxon>Fungi</taxon>
        <taxon>Dikarya</taxon>
        <taxon>Basidiomycota</taxon>
        <taxon>Agaricomycotina</taxon>
        <taxon>Agaricomycetes</taxon>
        <taxon>Agaricomycetidae</taxon>
        <taxon>Agaricales</taxon>
        <taxon>Agaricineae</taxon>
        <taxon>Psathyrellaceae</taxon>
        <taxon>Ephemerocybe</taxon>
    </lineage>
</organism>
<reference evidence="2 3" key="1">
    <citation type="submission" date="2020-07" db="EMBL/GenBank/DDBJ databases">
        <title>Comparative genomics of pyrophilous fungi reveals a link between fire events and developmental genes.</title>
        <authorList>
            <consortium name="DOE Joint Genome Institute"/>
            <person name="Steindorff A.S."/>
            <person name="Carver A."/>
            <person name="Calhoun S."/>
            <person name="Stillman K."/>
            <person name="Liu H."/>
            <person name="Lipzen A."/>
            <person name="Pangilinan J."/>
            <person name="Labutti K."/>
            <person name="Bruns T.D."/>
            <person name="Grigoriev I.V."/>
        </authorList>
    </citation>
    <scope>NUCLEOTIDE SEQUENCE [LARGE SCALE GENOMIC DNA]</scope>
    <source>
        <strain evidence="2 3">CBS 144469</strain>
    </source>
</reference>
<proteinExistence type="predicted"/>
<evidence type="ECO:0008006" key="4">
    <source>
        <dbReference type="Google" id="ProtNLM"/>
    </source>
</evidence>
<gene>
    <name evidence="2" type="ORF">DFP72DRAFT_295094</name>
</gene>
<evidence type="ECO:0000313" key="2">
    <source>
        <dbReference type="EMBL" id="KAF6756205.1"/>
    </source>
</evidence>
<comment type="caution">
    <text evidence="2">The sequence shown here is derived from an EMBL/GenBank/DDBJ whole genome shotgun (WGS) entry which is preliminary data.</text>
</comment>
<protein>
    <recommendedName>
        <fullName evidence="4">Secreted protein</fullName>
    </recommendedName>
</protein>
<accession>A0A8H6I010</accession>
<dbReference type="AlphaFoldDB" id="A0A8H6I010"/>
<feature type="signal peptide" evidence="1">
    <location>
        <begin position="1"/>
        <end position="19"/>
    </location>
</feature>
<dbReference type="EMBL" id="JACGCI010000027">
    <property type="protein sequence ID" value="KAF6756205.1"/>
    <property type="molecule type" value="Genomic_DNA"/>
</dbReference>
<sequence>MFSLLLSVGLVSFISYSRSLLSTSSRTYYYQHSLSSYGEFGDICESDSHLLSAPSSQTRYYQHSLSSSQHSMPYAISVRSPSWLSKFWSRFRGALIIRSRECRLMPLHR</sequence>
<keyword evidence="1" id="KW-0732">Signal</keyword>